<name>A0A431THD9_9BURK</name>
<dbReference type="OrthoDB" id="8911695at2"/>
<dbReference type="Gene3D" id="3.40.720.10">
    <property type="entry name" value="Alkaline Phosphatase, subunit A"/>
    <property type="match status" value="1"/>
</dbReference>
<comment type="caution">
    <text evidence="1">The sequence shown here is derived from an EMBL/GenBank/DDBJ whole genome shotgun (WGS) entry which is preliminary data.</text>
</comment>
<dbReference type="RefSeq" id="WP_126472172.1">
    <property type="nucleotide sequence ID" value="NZ_RXOE01000005.1"/>
</dbReference>
<dbReference type="EMBL" id="RXOE01000005">
    <property type="protein sequence ID" value="RTQ32916.1"/>
    <property type="molecule type" value="Genomic_DNA"/>
</dbReference>
<accession>A0A431THD9</accession>
<sequence length="548" mass="58776">MTLAKGLLWLLVDGLSHTLWQQLAPMLPLRVDCALPLEPLSPNCQTPPSLFSIWSGLDATAHGLTGYEIPDAEAADPLGVADAFSRWPRDEPMVWDRWAAAGGRVRTSAVPFVQPPRLAGALLSHTEVYARLVSPPAVLAPGDVLSVPALQLHCPLSVSTDDGAMVLRGLPTGGDLRVPFGGTCHIALSPALPAALAGDTNRAVAVHAQRVEGQPRLCFLGFQPVFVHGRDAALRRLALRHRACSVGNPAKLHASGALGRHVDQGGDGSAELLLLDLLEVMHRSFLDDILWSLRAGGAELAVAYYPVIDLVSHQLLRHLDPATATLQPALAGAIRARMARWLFELFDGCQAQLAPGWRFIAHSDHGMQPLSHDLAPNRCFASQGWLATHDDGRIDTQRSMVFYHPAENGWLALHPSRMAAAGVTTQALLEALDGALPPGLSGAFRLVEGPVLELADGWTSPWYLQPPTAARLLKSPHLPFAAESRKGGDHTCWSDAPWLKGVFLEPHLQPGAPAWQAPLTLTQLAPALMAGLARPVRAAALPQAYAWH</sequence>
<evidence type="ECO:0000313" key="2">
    <source>
        <dbReference type="Proteomes" id="UP000267418"/>
    </source>
</evidence>
<evidence type="ECO:0000313" key="1">
    <source>
        <dbReference type="EMBL" id="RTQ32916.1"/>
    </source>
</evidence>
<dbReference type="AlphaFoldDB" id="A0A431THD9"/>
<organism evidence="1 2">
    <name type="scientific">Variovorax gossypii</name>
    <dbReference type="NCBI Taxonomy" id="1679495"/>
    <lineage>
        <taxon>Bacteria</taxon>
        <taxon>Pseudomonadati</taxon>
        <taxon>Pseudomonadota</taxon>
        <taxon>Betaproteobacteria</taxon>
        <taxon>Burkholderiales</taxon>
        <taxon>Comamonadaceae</taxon>
        <taxon>Variovorax</taxon>
    </lineage>
</organism>
<proteinExistence type="predicted"/>
<dbReference type="InterPro" id="IPR017850">
    <property type="entry name" value="Alkaline_phosphatase_core_sf"/>
</dbReference>
<keyword evidence="2" id="KW-1185">Reference proteome</keyword>
<dbReference type="Proteomes" id="UP000267418">
    <property type="component" value="Unassembled WGS sequence"/>
</dbReference>
<gene>
    <name evidence="1" type="ORF">EJP69_19640</name>
</gene>
<protein>
    <recommendedName>
        <fullName evidence="3">Phosphodiesterase</fullName>
    </recommendedName>
</protein>
<reference evidence="1 2" key="1">
    <citation type="submission" date="2018-12" db="EMBL/GenBank/DDBJ databases">
        <title>The genome of Variovorax gossypii DSM 100435.</title>
        <authorList>
            <person name="Gao J."/>
            <person name="Sun J."/>
        </authorList>
    </citation>
    <scope>NUCLEOTIDE SEQUENCE [LARGE SCALE GENOMIC DNA]</scope>
    <source>
        <strain evidence="1 2">DSM 100435</strain>
    </source>
</reference>
<dbReference type="SUPFAM" id="SSF53649">
    <property type="entry name" value="Alkaline phosphatase-like"/>
    <property type="match status" value="1"/>
</dbReference>
<evidence type="ECO:0008006" key="3">
    <source>
        <dbReference type="Google" id="ProtNLM"/>
    </source>
</evidence>